<dbReference type="InterPro" id="IPR011990">
    <property type="entry name" value="TPR-like_helical_dom_sf"/>
</dbReference>
<evidence type="ECO:0000313" key="8">
    <source>
        <dbReference type="Proteomes" id="UP001168098"/>
    </source>
</evidence>
<dbReference type="Pfam" id="PF13181">
    <property type="entry name" value="TPR_8"/>
    <property type="match status" value="2"/>
</dbReference>
<dbReference type="SMART" id="SM00028">
    <property type="entry name" value="TPR"/>
    <property type="match status" value="3"/>
</dbReference>
<comment type="subcellular location">
    <subcellularLocation>
        <location evidence="1">Membrane</location>
        <topology evidence="1">Multi-pass membrane protein</topology>
    </subcellularLocation>
</comment>
<evidence type="ECO:0008006" key="9">
    <source>
        <dbReference type="Google" id="ProtNLM"/>
    </source>
</evidence>
<dbReference type="GO" id="GO:0032979">
    <property type="term" value="P:protein insertion into mitochondrial inner membrane from matrix"/>
    <property type="evidence" value="ECO:0007669"/>
    <property type="project" value="TreeGrafter"/>
</dbReference>
<dbReference type="GO" id="GO:0032977">
    <property type="term" value="F:membrane insertase activity"/>
    <property type="evidence" value="ECO:0007669"/>
    <property type="project" value="InterPro"/>
</dbReference>
<evidence type="ECO:0000256" key="2">
    <source>
        <dbReference type="ARBA" id="ARBA00010583"/>
    </source>
</evidence>
<evidence type="ECO:0000256" key="5">
    <source>
        <dbReference type="ARBA" id="ARBA00023136"/>
    </source>
</evidence>
<feature type="transmembrane region" description="Helical" evidence="6">
    <location>
        <begin position="282"/>
        <end position="307"/>
    </location>
</feature>
<evidence type="ECO:0000313" key="7">
    <source>
        <dbReference type="EMBL" id="KAJ9703238.1"/>
    </source>
</evidence>
<dbReference type="GO" id="GO:0005743">
    <property type="term" value="C:mitochondrial inner membrane"/>
    <property type="evidence" value="ECO:0007669"/>
    <property type="project" value="TreeGrafter"/>
</dbReference>
<keyword evidence="5 6" id="KW-0472">Membrane</keyword>
<evidence type="ECO:0000256" key="3">
    <source>
        <dbReference type="ARBA" id="ARBA00022692"/>
    </source>
</evidence>
<protein>
    <recommendedName>
        <fullName evidence="9">ALBINO3-like protein 2, chloroplastic</fullName>
    </recommendedName>
</protein>
<dbReference type="EMBL" id="JARBHA010000004">
    <property type="protein sequence ID" value="KAJ9703238.1"/>
    <property type="molecule type" value="Genomic_DNA"/>
</dbReference>
<keyword evidence="3 6" id="KW-0812">Transmembrane</keyword>
<dbReference type="CDD" id="cd20069">
    <property type="entry name" value="5TM_Oxa1-like"/>
    <property type="match status" value="1"/>
</dbReference>
<comment type="similarity">
    <text evidence="2">Belongs to the OXA1/ALB3/YidC (TC 2.A.9.2) family.</text>
</comment>
<dbReference type="AlphaFoldDB" id="A0AA39E058"/>
<evidence type="ECO:0000256" key="4">
    <source>
        <dbReference type="ARBA" id="ARBA00022989"/>
    </source>
</evidence>
<dbReference type="Gene3D" id="1.25.40.10">
    <property type="entry name" value="Tetratricopeptide repeat domain"/>
    <property type="match status" value="1"/>
</dbReference>
<evidence type="ECO:0000256" key="1">
    <source>
        <dbReference type="ARBA" id="ARBA00004141"/>
    </source>
</evidence>
<comment type="caution">
    <text evidence="7">The sequence shown here is derived from an EMBL/GenBank/DDBJ whole genome shotgun (WGS) entry which is preliminary data.</text>
</comment>
<sequence>MATTEKLLTHLRRRRFREISSLSNSLSFAVPPPISHRSLINPNSHYQLHHHGMFKSIQNFYFPSNLISLAPFSFSHSRSFSSGDSDYVGTDVAVESAIESIPPVHFLVSLLDGYHDVTGWPWWIIIASSTLALRIALFPILVLQLKKMKRIAELFPKLPPPLPPPLSGRSCFDQISLFRKEKRAIGCPSFLWFLASLSTQVPCFILWMMSIRWMSLDHHPGFDSGGVLWFQNLTEFPNGVLGPIFPILISGLHFINVQISFSTSSVGQVPGLLGLLAKYYKFYLQILTVPIFFTGFYIPQGSLVYWVTNSSLSAIQQLTIRHPTVRAKLGLPDKQAPNAAAKEMHTPGEGSLGPPTKQHYISPESVSPQELPGIKSMYPRRKQHKIPIESLSPRDLIALSVQILSKGDKDGAIPFIRMALDKDPNYVRALVVMGQTLLQKEQLEEATDYLERAVTKLFLIGHPTEDEVDLMILASQWAGAACVRQGKTAEGLVHLERIANLKEPDEPKSKAHYFDGLLLLASTLYREGRNAEAVKHLRKAAAYNPAYKEYLEECEREDGFVNDLVSSRRGDY</sequence>
<name>A0AA39E058_VITRO</name>
<keyword evidence="4 6" id="KW-1133">Transmembrane helix</keyword>
<dbReference type="InterPro" id="IPR001708">
    <property type="entry name" value="YidC/ALB3/OXA1/COX18"/>
</dbReference>
<organism evidence="7 8">
    <name type="scientific">Vitis rotundifolia</name>
    <name type="common">Muscadine grape</name>
    <dbReference type="NCBI Taxonomy" id="103349"/>
    <lineage>
        <taxon>Eukaryota</taxon>
        <taxon>Viridiplantae</taxon>
        <taxon>Streptophyta</taxon>
        <taxon>Embryophyta</taxon>
        <taxon>Tracheophyta</taxon>
        <taxon>Spermatophyta</taxon>
        <taxon>Magnoliopsida</taxon>
        <taxon>eudicotyledons</taxon>
        <taxon>Gunneridae</taxon>
        <taxon>Pentapetalae</taxon>
        <taxon>rosids</taxon>
        <taxon>Vitales</taxon>
        <taxon>Vitaceae</taxon>
        <taxon>Viteae</taxon>
        <taxon>Vitis</taxon>
    </lineage>
</organism>
<dbReference type="PANTHER" id="PTHR12428:SF65">
    <property type="entry name" value="CYTOCHROME C OXIDASE ASSEMBLY PROTEIN COX18, MITOCHONDRIAL"/>
    <property type="match status" value="1"/>
</dbReference>
<dbReference type="InterPro" id="IPR019734">
    <property type="entry name" value="TPR_rpt"/>
</dbReference>
<proteinExistence type="inferred from homology"/>
<evidence type="ECO:0000256" key="6">
    <source>
        <dbReference type="SAM" id="Phobius"/>
    </source>
</evidence>
<feature type="transmembrane region" description="Helical" evidence="6">
    <location>
        <begin position="240"/>
        <end position="261"/>
    </location>
</feature>
<dbReference type="PANTHER" id="PTHR12428">
    <property type="entry name" value="OXA1"/>
    <property type="match status" value="1"/>
</dbReference>
<gene>
    <name evidence="7" type="ORF">PVL29_004858</name>
</gene>
<accession>A0AA39E058</accession>
<feature type="transmembrane region" description="Helical" evidence="6">
    <location>
        <begin position="120"/>
        <end position="143"/>
    </location>
</feature>
<dbReference type="SUPFAM" id="SSF48452">
    <property type="entry name" value="TPR-like"/>
    <property type="match status" value="1"/>
</dbReference>
<reference evidence="7 8" key="1">
    <citation type="journal article" date="2023" name="BMC Biotechnol.">
        <title>Vitis rotundifolia cv Carlos genome sequencing.</title>
        <authorList>
            <person name="Huff M."/>
            <person name="Hulse-Kemp A."/>
            <person name="Scheffler B."/>
            <person name="Youngblood R."/>
            <person name="Simpson S."/>
            <person name="Babiker E."/>
            <person name="Staton M."/>
        </authorList>
    </citation>
    <scope>NUCLEOTIDE SEQUENCE [LARGE SCALE GENOMIC DNA]</scope>
    <source>
        <tissue evidence="7">Leaf</tissue>
    </source>
</reference>
<keyword evidence="8" id="KW-1185">Reference proteome</keyword>
<dbReference type="Proteomes" id="UP001168098">
    <property type="component" value="Unassembled WGS sequence"/>
</dbReference>
<feature type="transmembrane region" description="Helical" evidence="6">
    <location>
        <begin position="189"/>
        <end position="209"/>
    </location>
</feature>